<dbReference type="AlphaFoldDB" id="A0AAJ7IT82"/>
<dbReference type="PANTHER" id="PTHR44889">
    <property type="entry name" value="INACTIVE HYDROXYSTEROID DEHYDROGENASE-LIKE PROTEIN 1"/>
    <property type="match status" value="1"/>
</dbReference>
<dbReference type="RefSeq" id="XP_026667677.1">
    <property type="nucleotide sequence ID" value="XM_026811876.1"/>
</dbReference>
<keyword evidence="3" id="KW-0560">Oxidoreductase</keyword>
<dbReference type="PRINTS" id="PR00080">
    <property type="entry name" value="SDRFAMILY"/>
</dbReference>
<comment type="subcellular location">
    <subcellularLocation>
        <location evidence="1">Mitochondrion</location>
    </subcellularLocation>
</comment>
<evidence type="ECO:0000313" key="9">
    <source>
        <dbReference type="RefSeq" id="XP_017876668.1"/>
    </source>
</evidence>
<evidence type="ECO:0000313" key="7">
    <source>
        <dbReference type="RefSeq" id="XP_017876666.1"/>
    </source>
</evidence>
<evidence type="ECO:0000313" key="10">
    <source>
        <dbReference type="RefSeq" id="XP_026667677.1"/>
    </source>
</evidence>
<comment type="similarity">
    <text evidence="5">Belongs to the short-chain dehydrogenases/reductases (SDR) family. 17-beta-HSD 3 subfamily.</text>
</comment>
<keyword evidence="6" id="KW-1185">Reference proteome</keyword>
<dbReference type="InterPro" id="IPR002347">
    <property type="entry name" value="SDR_fam"/>
</dbReference>
<dbReference type="RefSeq" id="XP_017876667.1">
    <property type="nucleotide sequence ID" value="XM_018021178.2"/>
</dbReference>
<reference evidence="7 8" key="1">
    <citation type="submission" date="2025-04" db="UniProtKB">
        <authorList>
            <consortium name="RefSeq"/>
        </authorList>
    </citation>
    <scope>IDENTIFICATION</scope>
    <source>
        <tissue evidence="7 8">Whole body</tissue>
    </source>
</reference>
<evidence type="ECO:0000256" key="3">
    <source>
        <dbReference type="ARBA" id="ARBA00023002"/>
    </source>
</evidence>
<dbReference type="Pfam" id="PF00106">
    <property type="entry name" value="adh_short"/>
    <property type="match status" value="1"/>
</dbReference>
<dbReference type="PIRSF" id="PIRSF000126">
    <property type="entry name" value="11-beta-HSD1"/>
    <property type="match status" value="1"/>
</dbReference>
<name>A0AAJ7IT82_9HYME</name>
<keyword evidence="2" id="KW-0521">NADP</keyword>
<evidence type="ECO:0000313" key="6">
    <source>
        <dbReference type="Proteomes" id="UP000694925"/>
    </source>
</evidence>
<dbReference type="Gene3D" id="3.40.50.720">
    <property type="entry name" value="NAD(P)-binding Rossmann-like Domain"/>
    <property type="match status" value="1"/>
</dbReference>
<dbReference type="FunFam" id="3.40.50.720:FF:000137">
    <property type="entry name" value="Hydroxysteroid (17-beta) dehydrogenase 3"/>
    <property type="match status" value="1"/>
</dbReference>
<dbReference type="Proteomes" id="UP000694925">
    <property type="component" value="Unplaced"/>
</dbReference>
<sequence length="315" mass="35380">MIQIALWLLVGLLFTWLLVNYLSKVVAALREIIFPLIDSKPVDLQAKFGNWAVVTGSTDGIGKAYAKELATRGINLVLISRTFEKLEKTKYEILEENPAIEVKVIVADFSKGREIFEKLAEQLKDIPVGILVNNVGMMYDYPMYVGEVPEDVLWSMININIGATTMMTRMVIGEMQKRGKGAIVNVASGSELQPLPLMTVYAASKVYVRSFTEALRAEYSRFGLTIQHLAPFYVNTKMNAYSDRLQITNVFVPDATTYAKNAISTLGKLDSSTGYWSHGIQRVLTLIAPEDIRVKIGLFLNKTFRQDYFKQKANN</sequence>
<dbReference type="SUPFAM" id="SSF51735">
    <property type="entry name" value="NAD(P)-binding Rossmann-fold domains"/>
    <property type="match status" value="1"/>
</dbReference>
<dbReference type="PROSITE" id="PS00061">
    <property type="entry name" value="ADH_SHORT"/>
    <property type="match status" value="1"/>
</dbReference>
<dbReference type="GO" id="GO:0005739">
    <property type="term" value="C:mitochondrion"/>
    <property type="evidence" value="ECO:0007669"/>
    <property type="project" value="UniProtKB-SubCell"/>
</dbReference>
<dbReference type="InterPro" id="IPR052149">
    <property type="entry name" value="17-beta-HSD3-like"/>
</dbReference>
<accession>A0AAJ7IT82</accession>
<evidence type="ECO:0000256" key="1">
    <source>
        <dbReference type="ARBA" id="ARBA00004173"/>
    </source>
</evidence>
<dbReference type="KEGG" id="ccal:108622967"/>
<protein>
    <submittedName>
        <fullName evidence="7 8">Hydroxysteroid dehydrogenase-like protein 1</fullName>
    </submittedName>
</protein>
<evidence type="ECO:0000256" key="4">
    <source>
        <dbReference type="ARBA" id="ARBA00023128"/>
    </source>
</evidence>
<dbReference type="RefSeq" id="XP_017876666.1">
    <property type="nucleotide sequence ID" value="XM_018021177.1"/>
</dbReference>
<evidence type="ECO:0000256" key="2">
    <source>
        <dbReference type="ARBA" id="ARBA00022857"/>
    </source>
</evidence>
<organism evidence="6 9">
    <name type="scientific">Ceratina calcarata</name>
    <dbReference type="NCBI Taxonomy" id="156304"/>
    <lineage>
        <taxon>Eukaryota</taxon>
        <taxon>Metazoa</taxon>
        <taxon>Ecdysozoa</taxon>
        <taxon>Arthropoda</taxon>
        <taxon>Hexapoda</taxon>
        <taxon>Insecta</taxon>
        <taxon>Pterygota</taxon>
        <taxon>Neoptera</taxon>
        <taxon>Endopterygota</taxon>
        <taxon>Hymenoptera</taxon>
        <taxon>Apocrita</taxon>
        <taxon>Aculeata</taxon>
        <taxon>Apoidea</taxon>
        <taxon>Anthophila</taxon>
        <taxon>Apidae</taxon>
        <taxon>Ceratina</taxon>
        <taxon>Zadontomerus</taxon>
    </lineage>
</organism>
<gene>
    <name evidence="7 8 9 10" type="primary">LOC108622967</name>
</gene>
<dbReference type="InterPro" id="IPR036291">
    <property type="entry name" value="NAD(P)-bd_dom_sf"/>
</dbReference>
<dbReference type="PANTHER" id="PTHR44889:SF1">
    <property type="entry name" value="INACTIVE HYDROXYSTEROID DEHYDROGENASE-LIKE PROTEIN 1"/>
    <property type="match status" value="1"/>
</dbReference>
<evidence type="ECO:0000256" key="5">
    <source>
        <dbReference type="ARBA" id="ARBA00038261"/>
    </source>
</evidence>
<dbReference type="GeneID" id="108622967"/>
<proteinExistence type="inferred from homology"/>
<dbReference type="PRINTS" id="PR00081">
    <property type="entry name" value="GDHRDH"/>
</dbReference>
<dbReference type="InterPro" id="IPR020904">
    <property type="entry name" value="Sc_DH/Rdtase_CS"/>
</dbReference>
<dbReference type="GO" id="GO:0016491">
    <property type="term" value="F:oxidoreductase activity"/>
    <property type="evidence" value="ECO:0007669"/>
    <property type="project" value="UniProtKB-KW"/>
</dbReference>
<dbReference type="RefSeq" id="XP_017876668.1">
    <property type="nucleotide sequence ID" value="XM_018021179.2"/>
</dbReference>
<evidence type="ECO:0000313" key="8">
    <source>
        <dbReference type="RefSeq" id="XP_017876667.1"/>
    </source>
</evidence>
<dbReference type="CDD" id="cd05356">
    <property type="entry name" value="17beta-HSD1_like_SDR_c"/>
    <property type="match status" value="1"/>
</dbReference>
<keyword evidence="4" id="KW-0496">Mitochondrion</keyword>